<reference evidence="3" key="1">
    <citation type="journal article" date="2019" name="Int. J. Syst. Evol. Microbiol.">
        <title>The Global Catalogue of Microorganisms (GCM) 10K type strain sequencing project: providing services to taxonomists for standard genome sequencing and annotation.</title>
        <authorList>
            <consortium name="The Broad Institute Genomics Platform"/>
            <consortium name="The Broad Institute Genome Sequencing Center for Infectious Disease"/>
            <person name="Wu L."/>
            <person name="Ma J."/>
        </authorList>
    </citation>
    <scope>NUCLEOTIDE SEQUENCE [LARGE SCALE GENOMIC DNA]</scope>
    <source>
        <strain evidence="3">JCM 11496</strain>
    </source>
</reference>
<feature type="transmembrane region" description="Helical" evidence="1">
    <location>
        <begin position="934"/>
        <end position="958"/>
    </location>
</feature>
<dbReference type="InterPro" id="IPR050250">
    <property type="entry name" value="Macrolide_Exporter_MacB"/>
</dbReference>
<feature type="transmembrane region" description="Helical" evidence="1">
    <location>
        <begin position="1030"/>
        <end position="1054"/>
    </location>
</feature>
<evidence type="ECO:0000313" key="2">
    <source>
        <dbReference type="EMBL" id="MFD1846428.1"/>
    </source>
</evidence>
<feature type="transmembrane region" description="Helical" evidence="1">
    <location>
        <begin position="473"/>
        <end position="493"/>
    </location>
</feature>
<feature type="transmembrane region" description="Helical" evidence="1">
    <location>
        <begin position="387"/>
        <end position="411"/>
    </location>
</feature>
<protein>
    <recommendedName>
        <fullName evidence="4">FtsX-like permease family protein</fullName>
    </recommendedName>
</protein>
<dbReference type="PANTHER" id="PTHR30572">
    <property type="entry name" value="MEMBRANE COMPONENT OF TRANSPORTER-RELATED"/>
    <property type="match status" value="1"/>
</dbReference>
<gene>
    <name evidence="2" type="ORF">ACFSFX_07430</name>
</gene>
<proteinExistence type="predicted"/>
<sequence length="1072" mass="109051">MTYWNFAVRRARARRGLLLLIMATVAFIAAVVSAVVGHVQLASTDALREVAAAPFTDDSYFRVHTGAADDPIGQLDAAAAQFRALSLDEGLTITNAYYVDPLEVDVLGALPASLAVLPLAWDPAADSTVVDGTIEQFVSSDTSNSASEVVPAAISAEAADSSNLSVGDTVQVKGANGHIVVEVVAVVMPGREDAPLFLPVPSQNIDAGQPFVVAVPQTHLAAFSDLAKVQWVFKLDPANVTATGLPRLTEGLADLPQVLMSDRLVSSGGLIPSGGLAGVLATATEATQSVKAVTPVALVLLTVLSVVTLVQVSRLLAESREVEDSLVAARGASSTQLTTLAAVEIVAVASAASLGGWLAAAAAVPLAGSWPGSFPGWLAGAIEFATATWPIPLACVLVATGAFIGPSYVAARRRQVVGGMTSVGRGGRVASFGLLTAIALLTGLSVWQFMLYGSPLSQSADGRVDVNPLAAPAPALLLLAFTAAILVIVAATARAVERMYATRPGLSRFLASAQVSRRITTLLIPTALISLTVGAATFTAVYTETAAVSQRTAAQLANGSAVRVMFPGPSNISVPSDIPDLNAFSSLAGVSDASRVYRGTAKIGSEDVPLVALDSLSLGGLVDDDSGLLDTDALGAKLTPSATAVDPNLVLPAETTSVRLELLSSPVTGEMTSPPDANRLASVTIWILDGSGHLVPVDAGSFTLTTVDSQAHTLDVELPSGLSPIGIAALDVFIAADEMLQGHAIEIVAVTGDRGGGTSDAGFDQNSTIGIAPDAVSSGLSEPTNLSPGVGAVFPPEPFQGSRTGARLMPSSLSRPPVPVAITSALLETLDLDVGSEVTVRQGGVELPAVIQAEVPVVPGTTESAAILVDLHAYGQAMLATSSVQPRPGEIWLGTVDHAASEPAVAAVIAGTGATLFTSTADVSARFLAPGTTALWLGAIGSLAIGGVAIGVCLVALVRSREQEVAILRALGLGARRQAGSRRGEFQAVSIAAMILGVAAGAAVALLLAGPLVEAVLVGAADTLRAPLRLAAYPLVAFLLGQGLLVGLAAWYYGMHVQRQASRRPVPGRSAG</sequence>
<accession>A0ABW4Q6V1</accession>
<dbReference type="EMBL" id="JBHUGA010000011">
    <property type="protein sequence ID" value="MFD1846428.1"/>
    <property type="molecule type" value="Genomic_DNA"/>
</dbReference>
<organism evidence="2 3">
    <name type="scientific">Arthrobacter flavus</name>
    <dbReference type="NCBI Taxonomy" id="95172"/>
    <lineage>
        <taxon>Bacteria</taxon>
        <taxon>Bacillati</taxon>
        <taxon>Actinomycetota</taxon>
        <taxon>Actinomycetes</taxon>
        <taxon>Micrococcales</taxon>
        <taxon>Micrococcaceae</taxon>
        <taxon>Arthrobacter</taxon>
    </lineage>
</organism>
<evidence type="ECO:0000313" key="3">
    <source>
        <dbReference type="Proteomes" id="UP001597307"/>
    </source>
</evidence>
<dbReference type="PANTHER" id="PTHR30572:SF4">
    <property type="entry name" value="ABC TRANSPORTER PERMEASE YTRF"/>
    <property type="match status" value="1"/>
</dbReference>
<dbReference type="RefSeq" id="WP_343879602.1">
    <property type="nucleotide sequence ID" value="NZ_BAAAIJ010000047.1"/>
</dbReference>
<name>A0ABW4Q6V1_9MICC</name>
<evidence type="ECO:0008006" key="4">
    <source>
        <dbReference type="Google" id="ProtNLM"/>
    </source>
</evidence>
<feature type="transmembrane region" description="Helical" evidence="1">
    <location>
        <begin position="432"/>
        <end position="453"/>
    </location>
</feature>
<feature type="transmembrane region" description="Helical" evidence="1">
    <location>
        <begin position="986"/>
        <end position="1010"/>
    </location>
</feature>
<evidence type="ECO:0000256" key="1">
    <source>
        <dbReference type="SAM" id="Phobius"/>
    </source>
</evidence>
<keyword evidence="1" id="KW-1133">Transmembrane helix</keyword>
<keyword evidence="1" id="KW-0812">Transmembrane</keyword>
<dbReference type="Proteomes" id="UP001597307">
    <property type="component" value="Unassembled WGS sequence"/>
</dbReference>
<feature type="transmembrane region" description="Helical" evidence="1">
    <location>
        <begin position="337"/>
        <end position="367"/>
    </location>
</feature>
<keyword evidence="3" id="KW-1185">Reference proteome</keyword>
<keyword evidence="1" id="KW-0472">Membrane</keyword>
<feature type="transmembrane region" description="Helical" evidence="1">
    <location>
        <begin position="522"/>
        <end position="542"/>
    </location>
</feature>
<comment type="caution">
    <text evidence="2">The sequence shown here is derived from an EMBL/GenBank/DDBJ whole genome shotgun (WGS) entry which is preliminary data.</text>
</comment>
<feature type="transmembrane region" description="Helical" evidence="1">
    <location>
        <begin position="296"/>
        <end position="317"/>
    </location>
</feature>